<organism evidence="16 17">
    <name type="scientific">Chironomus riparius</name>
    <dbReference type="NCBI Taxonomy" id="315576"/>
    <lineage>
        <taxon>Eukaryota</taxon>
        <taxon>Metazoa</taxon>
        <taxon>Ecdysozoa</taxon>
        <taxon>Arthropoda</taxon>
        <taxon>Hexapoda</taxon>
        <taxon>Insecta</taxon>
        <taxon>Pterygota</taxon>
        <taxon>Neoptera</taxon>
        <taxon>Endopterygota</taxon>
        <taxon>Diptera</taxon>
        <taxon>Nematocera</taxon>
        <taxon>Chironomoidea</taxon>
        <taxon>Chironomidae</taxon>
        <taxon>Chironominae</taxon>
        <taxon>Chironomus</taxon>
    </lineage>
</organism>
<protein>
    <recommendedName>
        <fullName evidence="18">Cytochrome P450</fullName>
    </recommendedName>
</protein>
<evidence type="ECO:0000256" key="2">
    <source>
        <dbReference type="ARBA" id="ARBA00004174"/>
    </source>
</evidence>
<dbReference type="Gene3D" id="1.10.630.10">
    <property type="entry name" value="Cytochrome P450"/>
    <property type="match status" value="1"/>
</dbReference>
<dbReference type="InterPro" id="IPR002401">
    <property type="entry name" value="Cyt_P450_E_grp-I"/>
</dbReference>
<dbReference type="PANTHER" id="PTHR24292:SF100">
    <property type="entry name" value="CYTOCHROME P450 6A16, ISOFORM B-RELATED"/>
    <property type="match status" value="1"/>
</dbReference>
<keyword evidence="10 13" id="KW-0408">Iron</keyword>
<keyword evidence="7" id="KW-0256">Endoplasmic reticulum</keyword>
<evidence type="ECO:0000256" key="13">
    <source>
        <dbReference type="PIRSR" id="PIRSR602401-1"/>
    </source>
</evidence>
<name>A0A9N9WUW7_9DIPT</name>
<evidence type="ECO:0000256" key="4">
    <source>
        <dbReference type="ARBA" id="ARBA00010617"/>
    </source>
</evidence>
<feature type="binding site" description="axial binding residue" evidence="13">
    <location>
        <position position="440"/>
    </location>
    <ligand>
        <name>heme</name>
        <dbReference type="ChEBI" id="CHEBI:30413"/>
    </ligand>
    <ligandPart>
        <name>Fe</name>
        <dbReference type="ChEBI" id="CHEBI:18248"/>
    </ligandPart>
</feature>
<keyword evidence="15" id="KW-0812">Transmembrane</keyword>
<dbReference type="InterPro" id="IPR001128">
    <property type="entry name" value="Cyt_P450"/>
</dbReference>
<keyword evidence="8" id="KW-0492">Microsome</keyword>
<dbReference type="FunFam" id="1.10.630.10:FF:000042">
    <property type="entry name" value="Cytochrome P450"/>
    <property type="match status" value="1"/>
</dbReference>
<dbReference type="Pfam" id="PF00067">
    <property type="entry name" value="p450"/>
    <property type="match status" value="1"/>
</dbReference>
<feature type="transmembrane region" description="Helical" evidence="15">
    <location>
        <begin position="6"/>
        <end position="21"/>
    </location>
</feature>
<keyword evidence="11 14" id="KW-0503">Monooxygenase</keyword>
<proteinExistence type="inferred from homology"/>
<keyword evidence="5 13" id="KW-0349">Heme</keyword>
<evidence type="ECO:0000256" key="8">
    <source>
        <dbReference type="ARBA" id="ARBA00022848"/>
    </source>
</evidence>
<gene>
    <name evidence="16" type="ORF">CHIRRI_LOCUS9186</name>
</gene>
<reference evidence="16" key="2">
    <citation type="submission" date="2022-10" db="EMBL/GenBank/DDBJ databases">
        <authorList>
            <consortium name="ENA_rothamsted_submissions"/>
            <consortium name="culmorum"/>
            <person name="King R."/>
        </authorList>
    </citation>
    <scope>NUCLEOTIDE SEQUENCE</scope>
</reference>
<dbReference type="Proteomes" id="UP001153620">
    <property type="component" value="Chromosome 3"/>
</dbReference>
<evidence type="ECO:0000256" key="3">
    <source>
        <dbReference type="ARBA" id="ARBA00004406"/>
    </source>
</evidence>
<dbReference type="GO" id="GO:0005506">
    <property type="term" value="F:iron ion binding"/>
    <property type="evidence" value="ECO:0007669"/>
    <property type="project" value="InterPro"/>
</dbReference>
<dbReference type="GO" id="GO:0020037">
    <property type="term" value="F:heme binding"/>
    <property type="evidence" value="ECO:0007669"/>
    <property type="project" value="InterPro"/>
</dbReference>
<keyword evidence="6 13" id="KW-0479">Metal-binding</keyword>
<dbReference type="EMBL" id="OU895879">
    <property type="protein sequence ID" value="CAG9806326.1"/>
    <property type="molecule type" value="Genomic_DNA"/>
</dbReference>
<dbReference type="InterPro" id="IPR036396">
    <property type="entry name" value="Cyt_P450_sf"/>
</dbReference>
<dbReference type="GO" id="GO:0005789">
    <property type="term" value="C:endoplasmic reticulum membrane"/>
    <property type="evidence" value="ECO:0007669"/>
    <property type="project" value="UniProtKB-SubCell"/>
</dbReference>
<dbReference type="PRINTS" id="PR00385">
    <property type="entry name" value="P450"/>
</dbReference>
<dbReference type="PRINTS" id="PR00463">
    <property type="entry name" value="EP450I"/>
</dbReference>
<dbReference type="InterPro" id="IPR017972">
    <property type="entry name" value="Cyt_P450_CS"/>
</dbReference>
<dbReference type="GO" id="GO:0004497">
    <property type="term" value="F:monooxygenase activity"/>
    <property type="evidence" value="ECO:0007669"/>
    <property type="project" value="UniProtKB-KW"/>
</dbReference>
<evidence type="ECO:0000256" key="10">
    <source>
        <dbReference type="ARBA" id="ARBA00023004"/>
    </source>
</evidence>
<keyword evidence="17" id="KW-1185">Reference proteome</keyword>
<evidence type="ECO:0000256" key="14">
    <source>
        <dbReference type="RuleBase" id="RU000461"/>
    </source>
</evidence>
<evidence type="ECO:0000256" key="6">
    <source>
        <dbReference type="ARBA" id="ARBA00022723"/>
    </source>
</evidence>
<dbReference type="GO" id="GO:0016705">
    <property type="term" value="F:oxidoreductase activity, acting on paired donors, with incorporation or reduction of molecular oxygen"/>
    <property type="evidence" value="ECO:0007669"/>
    <property type="project" value="InterPro"/>
</dbReference>
<evidence type="ECO:0000256" key="1">
    <source>
        <dbReference type="ARBA" id="ARBA00001971"/>
    </source>
</evidence>
<evidence type="ECO:0000256" key="12">
    <source>
        <dbReference type="ARBA" id="ARBA00023136"/>
    </source>
</evidence>
<keyword evidence="12 15" id="KW-0472">Membrane</keyword>
<evidence type="ECO:0000256" key="15">
    <source>
        <dbReference type="SAM" id="Phobius"/>
    </source>
</evidence>
<dbReference type="OrthoDB" id="2789670at2759"/>
<dbReference type="AlphaFoldDB" id="A0A9N9WUW7"/>
<dbReference type="PROSITE" id="PS00086">
    <property type="entry name" value="CYTOCHROME_P450"/>
    <property type="match status" value="1"/>
</dbReference>
<reference evidence="16" key="1">
    <citation type="submission" date="2022-01" db="EMBL/GenBank/DDBJ databases">
        <authorList>
            <person name="King R."/>
        </authorList>
    </citation>
    <scope>NUCLEOTIDE SEQUENCE</scope>
</reference>
<dbReference type="SUPFAM" id="SSF48264">
    <property type="entry name" value="Cytochrome P450"/>
    <property type="match status" value="1"/>
</dbReference>
<evidence type="ECO:0000256" key="5">
    <source>
        <dbReference type="ARBA" id="ARBA00022617"/>
    </source>
</evidence>
<dbReference type="PANTHER" id="PTHR24292">
    <property type="entry name" value="CYTOCHROME P450"/>
    <property type="match status" value="1"/>
</dbReference>
<keyword evidence="9 14" id="KW-0560">Oxidoreductase</keyword>
<comment type="similarity">
    <text evidence="4 14">Belongs to the cytochrome P450 family.</text>
</comment>
<evidence type="ECO:0000313" key="17">
    <source>
        <dbReference type="Proteomes" id="UP001153620"/>
    </source>
</evidence>
<evidence type="ECO:0000256" key="7">
    <source>
        <dbReference type="ARBA" id="ARBA00022824"/>
    </source>
</evidence>
<dbReference type="InterPro" id="IPR050476">
    <property type="entry name" value="Insect_CytP450_Detox"/>
</dbReference>
<evidence type="ECO:0000256" key="11">
    <source>
        <dbReference type="ARBA" id="ARBA00023033"/>
    </source>
</evidence>
<evidence type="ECO:0000313" key="16">
    <source>
        <dbReference type="EMBL" id="CAG9806326.1"/>
    </source>
</evidence>
<accession>A0A9N9WUW7</accession>
<evidence type="ECO:0008006" key="18">
    <source>
        <dbReference type="Google" id="ProtNLM"/>
    </source>
</evidence>
<comment type="cofactor">
    <cofactor evidence="1 13">
        <name>heme</name>
        <dbReference type="ChEBI" id="CHEBI:30413"/>
    </cofactor>
</comment>
<keyword evidence="15" id="KW-1133">Transmembrane helix</keyword>
<evidence type="ECO:0000256" key="9">
    <source>
        <dbReference type="ARBA" id="ARBA00023002"/>
    </source>
</evidence>
<comment type="subcellular location">
    <subcellularLocation>
        <location evidence="3">Endoplasmic reticulum membrane</location>
        <topology evidence="3">Peripheral membrane protein</topology>
    </subcellularLocation>
    <subcellularLocation>
        <location evidence="2">Microsome membrane</location>
        <topology evidence="2">Peripheral membrane protein</topology>
    </subcellularLocation>
</comment>
<sequence length="495" mass="57449">MSLKTVLGLIVIILVFLTYWIKKKFAKLDELGFVHEKPSFPLGNLNGIGTKYHMVDILRRLYNKFNEKAPIHGIYLFFNSNFAITDLELIKDILIRDFDVFHNRGIFNSKEHDPLTTHLFALEDQEWKVMRHKLLPTYTSGKMKMMFNTMLDVSTHMIENLKSHPNLDDVDIKEVLARYMTDVVGNVAFGLEMNAISKPDSKFRQMGRKVFKTRNFMAQVLLFTNFRNLARLLGIRLFPKDVSDFFREIVKETVKYRRENNIERNDALNLLMKIGTVGREGEEKLTLDEIAAQCFLFFVAGYETSSSTSSFTLFNLVQNPEIQENLRNEIKTVLANYDNKVTYEALKEMKLLQMVIDETLRMYPPGAIGLRKASRDYKIRNSKLVIPKDSLVIIPIFSIHNDPKNYPEPEKFNPQRFNEENKAKRHPMAHIPFGNGPRNCIGDRFAMTQTKIALIQLLINFRFLKTNKTPDHIIFDAKHPVLSSAKPICLKVFEL</sequence>
<dbReference type="CDD" id="cd11056">
    <property type="entry name" value="CYP6-like"/>
    <property type="match status" value="1"/>
</dbReference>